<name>A0A2S0ME94_9BURK</name>
<dbReference type="OrthoDB" id="8902748at2"/>
<dbReference type="RefSeq" id="WP_106702646.1">
    <property type="nucleotide sequence ID" value="NZ_CP027666.1"/>
</dbReference>
<accession>A0A2S0ME94</accession>
<keyword evidence="2" id="KW-1185">Reference proteome</keyword>
<dbReference type="KEGG" id="otk:C6570_07415"/>
<evidence type="ECO:0000313" key="2">
    <source>
        <dbReference type="Proteomes" id="UP000239709"/>
    </source>
</evidence>
<proteinExistence type="predicted"/>
<sequence>MLFDIHLPRRTSVARAAQASAVLLAAAWLAGCAQTGAPGAKADAASGTKASAASAAAQSRAESGVDRMPTEQNTTPFFTLSSATGIDESVKVPYYTYRAKASFTYDQQGRLTRVDKNEPLDEGFMPLDAPETADLACKPWGAGYNQRVGWHPSTGVFVAGGAPTAIRGKQPVALAPLDQRDPQGLLFSTLRVNGVQALWAPCVGEKPATGYQANRYLGAGDRIALRAEDGTRVQLALPSVQTPYVMLVPSDVQERGFGVVPMRLAIVAVDMARRHVSLQVKPRRRSWS</sequence>
<dbReference type="EMBL" id="CP027666">
    <property type="protein sequence ID" value="AVO34091.1"/>
    <property type="molecule type" value="Genomic_DNA"/>
</dbReference>
<reference evidence="1 2" key="1">
    <citation type="submission" date="2018-03" db="EMBL/GenBank/DDBJ databases">
        <title>Genome sequencing of Ottowia sp.</title>
        <authorList>
            <person name="Kim S.-J."/>
            <person name="Heo J."/>
            <person name="Kwon S.-W."/>
        </authorList>
    </citation>
    <scope>NUCLEOTIDE SEQUENCE [LARGE SCALE GENOMIC DNA]</scope>
    <source>
        <strain evidence="1 2">KADR8-3</strain>
    </source>
</reference>
<evidence type="ECO:0000313" key="1">
    <source>
        <dbReference type="EMBL" id="AVO34091.1"/>
    </source>
</evidence>
<organism evidence="1 2">
    <name type="scientific">Ottowia oryzae</name>
    <dbReference type="NCBI Taxonomy" id="2109914"/>
    <lineage>
        <taxon>Bacteria</taxon>
        <taxon>Pseudomonadati</taxon>
        <taxon>Pseudomonadota</taxon>
        <taxon>Betaproteobacteria</taxon>
        <taxon>Burkholderiales</taxon>
        <taxon>Comamonadaceae</taxon>
        <taxon>Ottowia</taxon>
    </lineage>
</organism>
<dbReference type="Proteomes" id="UP000239709">
    <property type="component" value="Chromosome"/>
</dbReference>
<gene>
    <name evidence="1" type="ORF">C6570_07415</name>
</gene>
<protein>
    <submittedName>
        <fullName evidence="1">Uncharacterized protein</fullName>
    </submittedName>
</protein>
<dbReference type="AlphaFoldDB" id="A0A2S0ME94"/>